<feature type="domain" description="Bacterial type II secretion system protein E" evidence="2">
    <location>
        <begin position="87"/>
        <end position="346"/>
    </location>
</feature>
<dbReference type="RefSeq" id="WP_248105783.1">
    <property type="nucleotide sequence ID" value="NZ_JAKHEX010000003.1"/>
</dbReference>
<dbReference type="Gene3D" id="3.40.50.300">
    <property type="entry name" value="P-loop containing nucleotide triphosphate hydrolases"/>
    <property type="match status" value="1"/>
</dbReference>
<organism evidence="3 4">
    <name type="scientific">Aciditerrimonas ferrireducens</name>
    <dbReference type="NCBI Taxonomy" id="667306"/>
    <lineage>
        <taxon>Bacteria</taxon>
        <taxon>Bacillati</taxon>
        <taxon>Actinomycetota</taxon>
        <taxon>Acidimicrobiia</taxon>
        <taxon>Acidimicrobiales</taxon>
        <taxon>Acidimicrobiaceae</taxon>
        <taxon>Aciditerrimonas</taxon>
    </lineage>
</organism>
<dbReference type="PANTHER" id="PTHR30486">
    <property type="entry name" value="TWITCHING MOTILITY PROTEIN PILT"/>
    <property type="match status" value="1"/>
</dbReference>
<dbReference type="Pfam" id="PF00437">
    <property type="entry name" value="T2SSE"/>
    <property type="match status" value="1"/>
</dbReference>
<gene>
    <name evidence="3" type="ORF">ACFFRE_06455</name>
</gene>
<dbReference type="InterPro" id="IPR050921">
    <property type="entry name" value="T4SS_GSP_E_ATPase"/>
</dbReference>
<evidence type="ECO:0000313" key="3">
    <source>
        <dbReference type="EMBL" id="MFC0081785.1"/>
    </source>
</evidence>
<dbReference type="PANTHER" id="PTHR30486:SF6">
    <property type="entry name" value="TYPE IV PILUS RETRACTATION ATPASE PILT"/>
    <property type="match status" value="1"/>
</dbReference>
<comment type="similarity">
    <text evidence="1">Belongs to the GSP E family.</text>
</comment>
<evidence type="ECO:0000256" key="1">
    <source>
        <dbReference type="ARBA" id="ARBA00006611"/>
    </source>
</evidence>
<evidence type="ECO:0000259" key="2">
    <source>
        <dbReference type="Pfam" id="PF00437"/>
    </source>
</evidence>
<reference evidence="3 4" key="1">
    <citation type="submission" date="2024-09" db="EMBL/GenBank/DDBJ databases">
        <authorList>
            <person name="Sun Q."/>
            <person name="Mori K."/>
        </authorList>
    </citation>
    <scope>NUCLEOTIDE SEQUENCE [LARGE SCALE GENOMIC DNA]</scope>
    <source>
        <strain evidence="3 4">JCM 15389</strain>
    </source>
</reference>
<comment type="caution">
    <text evidence="3">The sequence shown here is derived from an EMBL/GenBank/DDBJ whole genome shotgun (WGS) entry which is preliminary data.</text>
</comment>
<keyword evidence="4" id="KW-1185">Reference proteome</keyword>
<dbReference type="EMBL" id="JBHLYQ010000047">
    <property type="protein sequence ID" value="MFC0081785.1"/>
    <property type="molecule type" value="Genomic_DNA"/>
</dbReference>
<dbReference type="SUPFAM" id="SSF52540">
    <property type="entry name" value="P-loop containing nucleoside triphosphate hydrolases"/>
    <property type="match status" value="1"/>
</dbReference>
<dbReference type="InterPro" id="IPR001482">
    <property type="entry name" value="T2SS/T4SS_dom"/>
</dbReference>
<evidence type="ECO:0000313" key="4">
    <source>
        <dbReference type="Proteomes" id="UP001589788"/>
    </source>
</evidence>
<name>A0ABV6C257_9ACTN</name>
<dbReference type="InterPro" id="IPR027417">
    <property type="entry name" value="P-loop_NTPase"/>
</dbReference>
<sequence>MSGPKLVDDPAMADLVRGLIGSVADELAQAGVGHLAVADRRELARDLTVARLGQLAATALQRGTPPLPPEQERAVVVAVLDGLFGLGRLQRLIEDPTVENIDVNGCDEVWVTRADGSKERADPVADDDEELVAMVRAAAARFGATERRFDSGHPELDLRLPDGSRLSAVMGVAKRPAVSVRRHRLTTLGLGDLVELGSLPAAVADLLAAAVRARKNVVVGGAMNSGKTTLLRALASEVPPEERLVTIEQAYELELDADRARHPDVVALEAREANAEGSGAFPMARLVRRALRMNADRVIVGEVLGDEVLPMLNAMSQGRAGSMCTIHANSARGVFRRIAAYAVQAPERLPLEATNLLIAGAVDFVVFLEVERAWEAAGMDERSLARRPSGGRQRFVSSVLEVTGADGLQVVANEVFRPGPGRRAVAGAPLRAETLSELRAFGLDPRVGVGGGYGG</sequence>
<dbReference type="Gene3D" id="3.30.450.380">
    <property type="match status" value="1"/>
</dbReference>
<proteinExistence type="inferred from homology"/>
<dbReference type="Proteomes" id="UP001589788">
    <property type="component" value="Unassembled WGS sequence"/>
</dbReference>
<protein>
    <submittedName>
        <fullName evidence="3">CpaF family protein</fullName>
    </submittedName>
</protein>
<accession>A0ABV6C257</accession>
<dbReference type="CDD" id="cd01130">
    <property type="entry name" value="VirB11-like_ATPase"/>
    <property type="match status" value="1"/>
</dbReference>